<accession>A0A3Q9KAN9</accession>
<dbReference type="SUPFAM" id="SSF47413">
    <property type="entry name" value="lambda repressor-like DNA-binding domains"/>
    <property type="match status" value="1"/>
</dbReference>
<protein>
    <submittedName>
        <fullName evidence="2">Transcriptional regulator</fullName>
    </submittedName>
</protein>
<dbReference type="SMART" id="SM00530">
    <property type="entry name" value="HTH_XRE"/>
    <property type="match status" value="1"/>
</dbReference>
<dbReference type="AlphaFoldDB" id="A0A3Q9KAN9"/>
<proteinExistence type="predicted"/>
<evidence type="ECO:0000259" key="1">
    <source>
        <dbReference type="PROSITE" id="PS50943"/>
    </source>
</evidence>
<dbReference type="PROSITE" id="PS50943">
    <property type="entry name" value="HTH_CROC1"/>
    <property type="match status" value="1"/>
</dbReference>
<dbReference type="EMBL" id="CP029042">
    <property type="protein sequence ID" value="AZS72697.1"/>
    <property type="molecule type" value="Genomic_DNA"/>
</dbReference>
<dbReference type="Proteomes" id="UP000275579">
    <property type="component" value="Chromosome"/>
</dbReference>
<reference evidence="2 3" key="1">
    <citation type="submission" date="2018-04" db="EMBL/GenBank/DDBJ databases">
        <title>Complete genome sequences of Streptomyces lydicus strain WYEC and characterization of antagonistic properties of biological control agents.</title>
        <authorList>
            <person name="Mariita R.M."/>
            <person name="Sello J.K."/>
        </authorList>
    </citation>
    <scope>NUCLEOTIDE SEQUENCE [LARGE SCALE GENOMIC DNA]</scope>
    <source>
        <strain evidence="2 3">WYEC 108</strain>
    </source>
</reference>
<dbReference type="Pfam" id="PF01381">
    <property type="entry name" value="HTH_3"/>
    <property type="match status" value="1"/>
</dbReference>
<dbReference type="InterPro" id="IPR001387">
    <property type="entry name" value="Cro/C1-type_HTH"/>
</dbReference>
<dbReference type="RefSeq" id="WP_127151799.1">
    <property type="nucleotide sequence ID" value="NZ_CP029042.1"/>
</dbReference>
<dbReference type="GO" id="GO:0003677">
    <property type="term" value="F:DNA binding"/>
    <property type="evidence" value="ECO:0007669"/>
    <property type="project" value="InterPro"/>
</dbReference>
<name>A0A3Q9KAN9_9ACTN</name>
<dbReference type="InterPro" id="IPR010982">
    <property type="entry name" value="Lambda_DNA-bd_dom_sf"/>
</dbReference>
<sequence>MYAGCRQRGGGSVDTDNERAESFGVWLSRQLKRQEMTQAELAAALGITRAGVSAWITGRAEPREDKKRAIAEVLGTDEATVHLRTTDAPVDRPISWYHRRAHADGGREYGNAAAFAFDADVSVLAREATQNSLDERDDGTRPVRVRYVLHELTGEHRQQFLQALQWDELLPHYEAAAAQKQKVGPVIAEGLRLLRETDTLLLLRVDDYNASGLTGPEYDDGRFAAVVRRQLDSHKTSGSAGGSYGLGKATLWATSRLGLVLINSTLSEHHEGRTERRVIGRLDLPWREVNGEAYAGPAWLGEEDPNPEYGGKGVTRSWWAGEATVDRLQLSRTGSDPGTSFLVVGAHDAAGDAGTVQEMHEKLVRSLAENFWAAMTHGETSTPLVEASVTTLRNGQVLIKEERVDPHVHQPARSRALKAYLDGATVDRLTGIDQVAMAHVPLTVPPLRGGTGAPVEHHAVVLVTPADDADALPNQLECMRGNRMTVSARRVTDLPMGTNPFQAVLLAGRATGRTSDDVDAAERFLRAAEPPEHDDWTRTEELAATYARGALTRIRDFRREMNVAVRQLVALREKKTEGGPAVLRELLRLDAAGAAGGRRIDGHPTVRNVDGGLEPSGAWRVRVEVKLPVREDSWLMAPVAKFDVRSGSKPTVRWVELVAEENCRVENGHLRFDPGVRAASFSGVTDIDSHPVAATMARLIIDLQKARGAAT</sequence>
<evidence type="ECO:0000313" key="3">
    <source>
        <dbReference type="Proteomes" id="UP000275579"/>
    </source>
</evidence>
<evidence type="ECO:0000313" key="2">
    <source>
        <dbReference type="EMBL" id="AZS72697.1"/>
    </source>
</evidence>
<dbReference type="Gene3D" id="1.10.260.40">
    <property type="entry name" value="lambda repressor-like DNA-binding domains"/>
    <property type="match status" value="1"/>
</dbReference>
<feature type="domain" description="HTH cro/C1-type" evidence="1">
    <location>
        <begin position="27"/>
        <end position="81"/>
    </location>
</feature>
<dbReference type="CDD" id="cd00093">
    <property type="entry name" value="HTH_XRE"/>
    <property type="match status" value="1"/>
</dbReference>
<gene>
    <name evidence="2" type="ORF">DDE74_18515</name>
</gene>
<organism evidence="2 3">
    <name type="scientific">Streptomyces lydicus</name>
    <dbReference type="NCBI Taxonomy" id="47763"/>
    <lineage>
        <taxon>Bacteria</taxon>
        <taxon>Bacillati</taxon>
        <taxon>Actinomycetota</taxon>
        <taxon>Actinomycetes</taxon>
        <taxon>Kitasatosporales</taxon>
        <taxon>Streptomycetaceae</taxon>
        <taxon>Streptomyces</taxon>
    </lineage>
</organism>